<organism evidence="2 3">
    <name type="scientific">Pseudopedobacter beijingensis</name>
    <dbReference type="NCBI Taxonomy" id="1207056"/>
    <lineage>
        <taxon>Bacteria</taxon>
        <taxon>Pseudomonadati</taxon>
        <taxon>Bacteroidota</taxon>
        <taxon>Sphingobacteriia</taxon>
        <taxon>Sphingobacteriales</taxon>
        <taxon>Sphingobacteriaceae</taxon>
        <taxon>Pseudopedobacter</taxon>
    </lineage>
</organism>
<gene>
    <name evidence="2" type="ORF">ACFSAH_02570</name>
</gene>
<dbReference type="Pfam" id="PF11751">
    <property type="entry name" value="PorP_SprF"/>
    <property type="match status" value="1"/>
</dbReference>
<dbReference type="RefSeq" id="WP_379661127.1">
    <property type="nucleotide sequence ID" value="NZ_JBHUDG010000003.1"/>
</dbReference>
<keyword evidence="1" id="KW-0732">Signal</keyword>
<proteinExistence type="predicted"/>
<reference evidence="3" key="1">
    <citation type="journal article" date="2019" name="Int. J. Syst. Evol. Microbiol.">
        <title>The Global Catalogue of Microorganisms (GCM) 10K type strain sequencing project: providing services to taxonomists for standard genome sequencing and annotation.</title>
        <authorList>
            <consortium name="The Broad Institute Genomics Platform"/>
            <consortium name="The Broad Institute Genome Sequencing Center for Infectious Disease"/>
            <person name="Wu L."/>
            <person name="Ma J."/>
        </authorList>
    </citation>
    <scope>NUCLEOTIDE SEQUENCE [LARGE SCALE GENOMIC DNA]</scope>
    <source>
        <strain evidence="3">CCUG 53762</strain>
    </source>
</reference>
<dbReference type="Proteomes" id="UP001597118">
    <property type="component" value="Unassembled WGS sequence"/>
</dbReference>
<feature type="chain" id="PRO_5045104160" evidence="1">
    <location>
        <begin position="17"/>
        <end position="289"/>
    </location>
</feature>
<dbReference type="InterPro" id="IPR019861">
    <property type="entry name" value="PorP/SprF_Bacteroidetes"/>
</dbReference>
<evidence type="ECO:0000256" key="1">
    <source>
        <dbReference type="SAM" id="SignalP"/>
    </source>
</evidence>
<dbReference type="NCBIfam" id="TIGR03519">
    <property type="entry name" value="T9SS_PorP_fam"/>
    <property type="match status" value="1"/>
</dbReference>
<feature type="signal peptide" evidence="1">
    <location>
        <begin position="1"/>
        <end position="16"/>
    </location>
</feature>
<evidence type="ECO:0000313" key="3">
    <source>
        <dbReference type="Proteomes" id="UP001597118"/>
    </source>
</evidence>
<dbReference type="EMBL" id="JBHUDG010000003">
    <property type="protein sequence ID" value="MFD1628741.1"/>
    <property type="molecule type" value="Genomic_DNA"/>
</dbReference>
<accession>A0ABW4I7L7</accession>
<sequence>MKKIMLIIIMAMAAKAAMPQQFGQMGRLYQNPYQTNPAMAGNDGTTSIYLNYSNQWNKINGAPKALSLSGSTPLNERAYVGLNVFSDKSGLLRKTQGMGTFAYHFPLGEKQKLRLGVSLSWTDDRLDADKAIGDLDDPLLMGYNDRSSYLDGNFGVGYTFQSFEAQFSWLSINNKRYGRIATVDRSLYYASLAYSFNIDDNFSLKPRIGYRHLDTGKDNWDVAMAWGVDIVDIYTVYHSTNSFTGGFGVRTEKNFRLGFYYSNEAKETRSFSGGVFDIVVGYVFPPRKK</sequence>
<comment type="caution">
    <text evidence="2">The sequence shown here is derived from an EMBL/GenBank/DDBJ whole genome shotgun (WGS) entry which is preliminary data.</text>
</comment>
<evidence type="ECO:0000313" key="2">
    <source>
        <dbReference type="EMBL" id="MFD1628741.1"/>
    </source>
</evidence>
<name>A0ABW4I7L7_9SPHI</name>
<keyword evidence="3" id="KW-1185">Reference proteome</keyword>
<protein>
    <submittedName>
        <fullName evidence="2">PorP/SprF family type IX secretion system membrane protein</fullName>
    </submittedName>
</protein>